<proteinExistence type="predicted"/>
<gene>
    <name evidence="1" type="ORF">CLUMA_CG017941</name>
</gene>
<keyword evidence="2" id="KW-1185">Reference proteome</keyword>
<name>A0A1J1IYX4_9DIPT</name>
<dbReference type="Proteomes" id="UP000183832">
    <property type="component" value="Unassembled WGS sequence"/>
</dbReference>
<reference evidence="1 2" key="1">
    <citation type="submission" date="2015-04" db="EMBL/GenBank/DDBJ databases">
        <authorList>
            <person name="Syromyatnikov M.Y."/>
            <person name="Popov V.N."/>
        </authorList>
    </citation>
    <scope>NUCLEOTIDE SEQUENCE [LARGE SCALE GENOMIC DNA]</scope>
</reference>
<evidence type="ECO:0000313" key="2">
    <source>
        <dbReference type="Proteomes" id="UP000183832"/>
    </source>
</evidence>
<dbReference type="EMBL" id="CVRI01000063">
    <property type="protein sequence ID" value="CRL04890.1"/>
    <property type="molecule type" value="Genomic_DNA"/>
</dbReference>
<organism evidence="1 2">
    <name type="scientific">Clunio marinus</name>
    <dbReference type="NCBI Taxonomy" id="568069"/>
    <lineage>
        <taxon>Eukaryota</taxon>
        <taxon>Metazoa</taxon>
        <taxon>Ecdysozoa</taxon>
        <taxon>Arthropoda</taxon>
        <taxon>Hexapoda</taxon>
        <taxon>Insecta</taxon>
        <taxon>Pterygota</taxon>
        <taxon>Neoptera</taxon>
        <taxon>Endopterygota</taxon>
        <taxon>Diptera</taxon>
        <taxon>Nematocera</taxon>
        <taxon>Chironomoidea</taxon>
        <taxon>Chironomidae</taxon>
        <taxon>Clunio</taxon>
    </lineage>
</organism>
<accession>A0A1J1IYX4</accession>
<evidence type="ECO:0000313" key="1">
    <source>
        <dbReference type="EMBL" id="CRL04890.1"/>
    </source>
</evidence>
<dbReference type="AlphaFoldDB" id="A0A1J1IYX4"/>
<sequence length="62" mass="7354">MVAMRNFDLWCCYREGCLCLSFCMHDMDLRNIKQNRNGSKREGDKIVTKDNIKVYFTEVSEP</sequence>
<protein>
    <submittedName>
        <fullName evidence="1">CLUMA_CG017941, isoform A</fullName>
    </submittedName>
</protein>